<keyword evidence="4" id="KW-1003">Cell membrane</keyword>
<sequence length="155" mass="16285">MKKIILIAAGAVVLLAGGIGGTVAFLTLGHHHNAATPAAPAPPKPIYFAQLNDVVVSVPADSNDPASSYIQITLQFSTFDQNAVTTFTNLQPIIKAQVINLLMSQTAKSLTDPSTHDALSKNCLDIANTVLNSAANYTPPNPFTAAYITNLVEQN</sequence>
<dbReference type="InterPro" id="IPR005503">
    <property type="entry name" value="FliL"/>
</dbReference>
<keyword evidence="7 10" id="KW-0283">Flagellar rotation</keyword>
<keyword evidence="5 10" id="KW-0145">Chemotaxis</keyword>
<dbReference type="RefSeq" id="WP_183266751.1">
    <property type="nucleotide sequence ID" value="NZ_JACHFJ010000009.1"/>
</dbReference>
<name>A0A840VQS0_9PROT</name>
<evidence type="ECO:0000256" key="7">
    <source>
        <dbReference type="ARBA" id="ARBA00022779"/>
    </source>
</evidence>
<proteinExistence type="inferred from homology"/>
<dbReference type="AlphaFoldDB" id="A0A840VQS0"/>
<dbReference type="PANTHER" id="PTHR35091">
    <property type="entry name" value="FLAGELLAR PROTEIN FLIL"/>
    <property type="match status" value="1"/>
</dbReference>
<dbReference type="EMBL" id="JACHFJ010000009">
    <property type="protein sequence ID" value="MBB5373730.1"/>
    <property type="molecule type" value="Genomic_DNA"/>
</dbReference>
<evidence type="ECO:0000256" key="6">
    <source>
        <dbReference type="ARBA" id="ARBA00022692"/>
    </source>
</evidence>
<organism evidence="11 12">
    <name type="scientific">Acidocella aromatica</name>
    <dbReference type="NCBI Taxonomy" id="1303579"/>
    <lineage>
        <taxon>Bacteria</taxon>
        <taxon>Pseudomonadati</taxon>
        <taxon>Pseudomonadota</taxon>
        <taxon>Alphaproteobacteria</taxon>
        <taxon>Acetobacterales</taxon>
        <taxon>Acidocellaceae</taxon>
        <taxon>Acidocella</taxon>
    </lineage>
</organism>
<comment type="caution">
    <text evidence="11">The sequence shown here is derived from an EMBL/GenBank/DDBJ whole genome shotgun (WGS) entry which is preliminary data.</text>
</comment>
<dbReference type="Proteomes" id="UP000553706">
    <property type="component" value="Unassembled WGS sequence"/>
</dbReference>
<keyword evidence="11" id="KW-0966">Cell projection</keyword>
<keyword evidence="9 10" id="KW-0472">Membrane</keyword>
<keyword evidence="10" id="KW-0997">Cell inner membrane</keyword>
<protein>
    <recommendedName>
        <fullName evidence="10">Flagellar protein FliL</fullName>
    </recommendedName>
</protein>
<dbReference type="GO" id="GO:0005886">
    <property type="term" value="C:plasma membrane"/>
    <property type="evidence" value="ECO:0007669"/>
    <property type="project" value="UniProtKB-SubCell"/>
</dbReference>
<evidence type="ECO:0000256" key="5">
    <source>
        <dbReference type="ARBA" id="ARBA00022500"/>
    </source>
</evidence>
<reference evidence="11 12" key="1">
    <citation type="submission" date="2020-08" db="EMBL/GenBank/DDBJ databases">
        <title>Genomic Encyclopedia of Type Strains, Phase IV (KMG-IV): sequencing the most valuable type-strain genomes for metagenomic binning, comparative biology and taxonomic classification.</title>
        <authorList>
            <person name="Goeker M."/>
        </authorList>
    </citation>
    <scope>NUCLEOTIDE SEQUENCE [LARGE SCALE GENOMIC DNA]</scope>
    <source>
        <strain evidence="11 12">DSM 27026</strain>
    </source>
</reference>
<dbReference type="GO" id="GO:0071978">
    <property type="term" value="P:bacterial-type flagellum-dependent swarming motility"/>
    <property type="evidence" value="ECO:0007669"/>
    <property type="project" value="TreeGrafter"/>
</dbReference>
<comment type="similarity">
    <text evidence="3 10">Belongs to the FliL family.</text>
</comment>
<comment type="subcellular location">
    <subcellularLocation>
        <location evidence="10">Cell inner membrane</location>
    </subcellularLocation>
    <subcellularLocation>
        <location evidence="2">Cell membrane</location>
        <topology evidence="2">Single-pass membrane protein</topology>
    </subcellularLocation>
</comment>
<keyword evidence="8" id="KW-1133">Transmembrane helix</keyword>
<evidence type="ECO:0000256" key="4">
    <source>
        <dbReference type="ARBA" id="ARBA00022475"/>
    </source>
</evidence>
<dbReference type="GO" id="GO:0009425">
    <property type="term" value="C:bacterial-type flagellum basal body"/>
    <property type="evidence" value="ECO:0007669"/>
    <property type="project" value="InterPro"/>
</dbReference>
<evidence type="ECO:0000256" key="2">
    <source>
        <dbReference type="ARBA" id="ARBA00004162"/>
    </source>
</evidence>
<evidence type="ECO:0000256" key="10">
    <source>
        <dbReference type="RuleBase" id="RU364125"/>
    </source>
</evidence>
<evidence type="ECO:0000313" key="11">
    <source>
        <dbReference type="EMBL" id="MBB5373730.1"/>
    </source>
</evidence>
<evidence type="ECO:0000256" key="8">
    <source>
        <dbReference type="ARBA" id="ARBA00022989"/>
    </source>
</evidence>
<keyword evidence="6" id="KW-0812">Transmembrane</keyword>
<dbReference type="PANTHER" id="PTHR35091:SF2">
    <property type="entry name" value="FLAGELLAR PROTEIN FLIL"/>
    <property type="match status" value="1"/>
</dbReference>
<evidence type="ECO:0000256" key="3">
    <source>
        <dbReference type="ARBA" id="ARBA00008281"/>
    </source>
</evidence>
<keyword evidence="11" id="KW-0969">Cilium</keyword>
<dbReference type="Pfam" id="PF03748">
    <property type="entry name" value="FliL"/>
    <property type="match status" value="1"/>
</dbReference>
<keyword evidence="12" id="KW-1185">Reference proteome</keyword>
<gene>
    <name evidence="11" type="ORF">HNP71_001995</name>
</gene>
<evidence type="ECO:0000256" key="1">
    <source>
        <dbReference type="ARBA" id="ARBA00002254"/>
    </source>
</evidence>
<evidence type="ECO:0000313" key="12">
    <source>
        <dbReference type="Proteomes" id="UP000553706"/>
    </source>
</evidence>
<evidence type="ECO:0000256" key="9">
    <source>
        <dbReference type="ARBA" id="ARBA00023136"/>
    </source>
</evidence>
<comment type="function">
    <text evidence="1 10">Controls the rotational direction of flagella during chemotaxis.</text>
</comment>
<accession>A0A840VQS0</accession>
<dbReference type="GO" id="GO:0006935">
    <property type="term" value="P:chemotaxis"/>
    <property type="evidence" value="ECO:0007669"/>
    <property type="project" value="UniProtKB-KW"/>
</dbReference>
<keyword evidence="11" id="KW-0282">Flagellum</keyword>